<protein>
    <submittedName>
        <fullName evidence="2">Uncharacterized protein</fullName>
    </submittedName>
</protein>
<feature type="compositionally biased region" description="Basic and acidic residues" evidence="1">
    <location>
        <begin position="25"/>
        <end position="41"/>
    </location>
</feature>
<feature type="region of interest" description="Disordered" evidence="1">
    <location>
        <begin position="1"/>
        <end position="41"/>
    </location>
</feature>
<sequence>MRESPLTSVKRKSKKRKSQNQSKKVKGEPSSKGHCADGEAPRKLAHKEELAAIAKNDPEFFEFLQQQDADLLQFNESDVNSMSGGM</sequence>
<proteinExistence type="predicted"/>
<accession>A0A0B2W2A0</accession>
<keyword evidence="3" id="KW-1185">Reference proteome</keyword>
<evidence type="ECO:0000313" key="3">
    <source>
        <dbReference type="Proteomes" id="UP000031036"/>
    </source>
</evidence>
<evidence type="ECO:0000313" key="2">
    <source>
        <dbReference type="EMBL" id="KHN87290.1"/>
    </source>
</evidence>
<dbReference type="AlphaFoldDB" id="A0A0B2W2A0"/>
<dbReference type="Proteomes" id="UP000031036">
    <property type="component" value="Unassembled WGS sequence"/>
</dbReference>
<comment type="caution">
    <text evidence="2">The sequence shown here is derived from an EMBL/GenBank/DDBJ whole genome shotgun (WGS) entry which is preliminary data.</text>
</comment>
<dbReference type="EMBL" id="JPKZ01000441">
    <property type="protein sequence ID" value="KHN87290.1"/>
    <property type="molecule type" value="Genomic_DNA"/>
</dbReference>
<organism evidence="2 3">
    <name type="scientific">Toxocara canis</name>
    <name type="common">Canine roundworm</name>
    <dbReference type="NCBI Taxonomy" id="6265"/>
    <lineage>
        <taxon>Eukaryota</taxon>
        <taxon>Metazoa</taxon>
        <taxon>Ecdysozoa</taxon>
        <taxon>Nematoda</taxon>
        <taxon>Chromadorea</taxon>
        <taxon>Rhabditida</taxon>
        <taxon>Spirurina</taxon>
        <taxon>Ascaridomorpha</taxon>
        <taxon>Ascaridoidea</taxon>
        <taxon>Toxocaridae</taxon>
        <taxon>Toxocara</taxon>
    </lineage>
</organism>
<gene>
    <name evidence="2" type="ORF">Tcan_17929</name>
</gene>
<reference evidence="2 3" key="1">
    <citation type="submission" date="2014-11" db="EMBL/GenBank/DDBJ databases">
        <title>Genetic blueprint of the zoonotic pathogen Toxocara canis.</title>
        <authorList>
            <person name="Zhu X.-Q."/>
            <person name="Korhonen P.K."/>
            <person name="Cai H."/>
            <person name="Young N.D."/>
            <person name="Nejsum P."/>
            <person name="von Samson-Himmelstjerna G."/>
            <person name="Boag P.R."/>
            <person name="Tan P."/>
            <person name="Li Q."/>
            <person name="Min J."/>
            <person name="Yang Y."/>
            <person name="Wang X."/>
            <person name="Fang X."/>
            <person name="Hall R.S."/>
            <person name="Hofmann A."/>
            <person name="Sternberg P.W."/>
            <person name="Jex A.R."/>
            <person name="Gasser R.B."/>
        </authorList>
    </citation>
    <scope>NUCLEOTIDE SEQUENCE [LARGE SCALE GENOMIC DNA]</scope>
    <source>
        <strain evidence="2">PN_DK_2014</strain>
    </source>
</reference>
<name>A0A0B2W2A0_TOXCA</name>
<feature type="compositionally biased region" description="Basic residues" evidence="1">
    <location>
        <begin position="9"/>
        <end position="18"/>
    </location>
</feature>
<evidence type="ECO:0000256" key="1">
    <source>
        <dbReference type="SAM" id="MobiDB-lite"/>
    </source>
</evidence>